<proteinExistence type="predicted"/>
<reference evidence="3" key="1">
    <citation type="submission" date="2021-04" db="EMBL/GenBank/DDBJ databases">
        <title>First draft genome resource for Brassicaceae pathogens Fusarium oxysporum f. sp. raphani and Fusarium oxysporum f. sp. rapae.</title>
        <authorList>
            <person name="Asai S."/>
        </authorList>
    </citation>
    <scope>NUCLEOTIDE SEQUENCE</scope>
    <source>
        <strain evidence="3">Tf1262</strain>
    </source>
</reference>
<dbReference type="CDD" id="cd06257">
    <property type="entry name" value="DnaJ"/>
    <property type="match status" value="1"/>
</dbReference>
<feature type="region of interest" description="Disordered" evidence="1">
    <location>
        <begin position="86"/>
        <end position="138"/>
    </location>
</feature>
<feature type="compositionally biased region" description="Polar residues" evidence="1">
    <location>
        <begin position="128"/>
        <end position="138"/>
    </location>
</feature>
<dbReference type="PANTHER" id="PTHR24074">
    <property type="entry name" value="CO-CHAPERONE PROTEIN DJLA"/>
    <property type="match status" value="1"/>
</dbReference>
<dbReference type="AlphaFoldDB" id="A0A8J5UCN1"/>
<feature type="region of interest" description="Disordered" evidence="1">
    <location>
        <begin position="558"/>
        <end position="582"/>
    </location>
</feature>
<name>A0A8J5UCN1_FUSOX</name>
<evidence type="ECO:0000313" key="4">
    <source>
        <dbReference type="Proteomes" id="UP000693942"/>
    </source>
</evidence>
<sequence>MSSLLPVLAPRLPGCPPAVDDRTYTKEHTEEEWESMRNVIRKLYIQENRKLNETMAILQARYGFAATEQMFKKRLKKWGLRKRTYRKGQPGSAASTPLDTTECSGTSTFDEQSSSSSSASPEEHQDDPTTSMALIQPSNTGPYSDLEQVLGGVFNWSQSKLEIFPVMSDPMSEYLATPNSPPIRDSRTMYRIFELVFDLWFHGKGDLAGMAARRGFYVLEFVLSDDHPDLIWHVLDTIYDMVDRGHLRLLALFLDHATILAKRQLPAQHPLLLILQQLRYCDYQSDEGRKYLCHLLRQAWLRNVNLLGQHIETSDAHRLWLYEQLIWDGRTRLRRESELGKRQDAMYQALERMAEAQSQTSSSTDADQLRVEALRLEFTQMDVGDKKKAEELAINLLDLTRTEQGPRSNDRFHAYACKMLARVQESRQEWDTAEQNLRHAISKREVAHGANNNLRVIRDMWVLAAHYQKAGRQADANEITADASPNYYAILEVSDTATTQQIRDAYKRAALKTHPDRVSNDSPERAERTRKFQLVNDAYYTLSDPVRRREYDAQRKLFNTSTPSDPFEDIPETETEGGAAPRQSPYSWAWNFFTNQGQAPAQDREQTEDAQFSDVFEEMMREEGMAEGRDNHPTGKFWSMVGGVSGGALGFIVANVPGLVAGAVAGNRLGAVRDAKGKSVYAVFQELPQDDKSRLLSQLAAKVFSHAVGI</sequence>
<protein>
    <submittedName>
        <fullName evidence="3">Putative J domain-containing protein</fullName>
    </submittedName>
</protein>
<dbReference type="EMBL" id="JAELUR010000001">
    <property type="protein sequence ID" value="KAG7438230.1"/>
    <property type="molecule type" value="Genomic_DNA"/>
</dbReference>
<dbReference type="InterPro" id="IPR050817">
    <property type="entry name" value="DjlA_DnaK_co-chaperone"/>
</dbReference>
<dbReference type="Pfam" id="PF14420">
    <property type="entry name" value="Clr5"/>
    <property type="match status" value="1"/>
</dbReference>
<evidence type="ECO:0000256" key="1">
    <source>
        <dbReference type="SAM" id="MobiDB-lite"/>
    </source>
</evidence>
<feature type="compositionally biased region" description="Polar residues" evidence="1">
    <location>
        <begin position="92"/>
        <end position="112"/>
    </location>
</feature>
<evidence type="ECO:0000313" key="3">
    <source>
        <dbReference type="EMBL" id="KAG7438230.1"/>
    </source>
</evidence>
<organism evidence="3 4">
    <name type="scientific">Fusarium oxysporum f. sp. raphani</name>
    <dbReference type="NCBI Taxonomy" id="96318"/>
    <lineage>
        <taxon>Eukaryota</taxon>
        <taxon>Fungi</taxon>
        <taxon>Dikarya</taxon>
        <taxon>Ascomycota</taxon>
        <taxon>Pezizomycotina</taxon>
        <taxon>Sordariomycetes</taxon>
        <taxon>Hypocreomycetidae</taxon>
        <taxon>Hypocreales</taxon>
        <taxon>Nectriaceae</taxon>
        <taxon>Fusarium</taxon>
        <taxon>Fusarium oxysporum species complex</taxon>
    </lineage>
</organism>
<dbReference type="InterPro" id="IPR001623">
    <property type="entry name" value="DnaJ_domain"/>
</dbReference>
<feature type="domain" description="J" evidence="2">
    <location>
        <begin position="486"/>
        <end position="555"/>
    </location>
</feature>
<comment type="caution">
    <text evidence="3">The sequence shown here is derived from an EMBL/GenBank/DDBJ whole genome shotgun (WGS) entry which is preliminary data.</text>
</comment>
<dbReference type="SMART" id="SM00271">
    <property type="entry name" value="DnaJ"/>
    <property type="match status" value="1"/>
</dbReference>
<gene>
    <name evidence="3" type="ORF">Forpi1262_v001192</name>
</gene>
<accession>A0A8J5UCN1</accession>
<dbReference type="PROSITE" id="PS50076">
    <property type="entry name" value="DNAJ_2"/>
    <property type="match status" value="1"/>
</dbReference>
<dbReference type="Pfam" id="PF00226">
    <property type="entry name" value="DnaJ"/>
    <property type="match status" value="1"/>
</dbReference>
<dbReference type="InterPro" id="IPR025676">
    <property type="entry name" value="Clr5_dom"/>
</dbReference>
<feature type="compositionally biased region" description="Acidic residues" evidence="1">
    <location>
        <begin position="566"/>
        <end position="575"/>
    </location>
</feature>
<evidence type="ECO:0000259" key="2">
    <source>
        <dbReference type="PROSITE" id="PS50076"/>
    </source>
</evidence>
<dbReference type="Proteomes" id="UP000693942">
    <property type="component" value="Unassembled WGS sequence"/>
</dbReference>